<name>A0A166W0R4_9AGAM</name>
<accession>A0A166W0R4</accession>
<feature type="region of interest" description="Disordered" evidence="1">
    <location>
        <begin position="389"/>
        <end position="429"/>
    </location>
</feature>
<dbReference type="AlphaFoldDB" id="A0A166W0R4"/>
<proteinExistence type="predicted"/>
<dbReference type="OrthoDB" id="3007819at2759"/>
<dbReference type="EMBL" id="KV417483">
    <property type="protein sequence ID" value="KZP33261.1"/>
    <property type="molecule type" value="Genomic_DNA"/>
</dbReference>
<dbReference type="Proteomes" id="UP000076532">
    <property type="component" value="Unassembled WGS sequence"/>
</dbReference>
<evidence type="ECO:0008006" key="4">
    <source>
        <dbReference type="Google" id="ProtNLM"/>
    </source>
</evidence>
<organism evidence="2 3">
    <name type="scientific">Athelia psychrophila</name>
    <dbReference type="NCBI Taxonomy" id="1759441"/>
    <lineage>
        <taxon>Eukaryota</taxon>
        <taxon>Fungi</taxon>
        <taxon>Dikarya</taxon>
        <taxon>Basidiomycota</taxon>
        <taxon>Agaricomycotina</taxon>
        <taxon>Agaricomycetes</taxon>
        <taxon>Agaricomycetidae</taxon>
        <taxon>Atheliales</taxon>
        <taxon>Atheliaceae</taxon>
        <taxon>Athelia</taxon>
    </lineage>
</organism>
<evidence type="ECO:0000256" key="1">
    <source>
        <dbReference type="SAM" id="MobiDB-lite"/>
    </source>
</evidence>
<evidence type="ECO:0000313" key="2">
    <source>
        <dbReference type="EMBL" id="KZP33261.1"/>
    </source>
</evidence>
<keyword evidence="3" id="KW-1185">Reference proteome</keyword>
<gene>
    <name evidence="2" type="ORF">FIBSPDRAFT_376338</name>
</gene>
<reference evidence="2 3" key="1">
    <citation type="journal article" date="2016" name="Mol. Biol. Evol.">
        <title>Comparative Genomics of Early-Diverging Mushroom-Forming Fungi Provides Insights into the Origins of Lignocellulose Decay Capabilities.</title>
        <authorList>
            <person name="Nagy L.G."/>
            <person name="Riley R."/>
            <person name="Tritt A."/>
            <person name="Adam C."/>
            <person name="Daum C."/>
            <person name="Floudas D."/>
            <person name="Sun H."/>
            <person name="Yadav J.S."/>
            <person name="Pangilinan J."/>
            <person name="Larsson K.H."/>
            <person name="Matsuura K."/>
            <person name="Barry K."/>
            <person name="Labutti K."/>
            <person name="Kuo R."/>
            <person name="Ohm R.A."/>
            <person name="Bhattacharya S.S."/>
            <person name="Shirouzu T."/>
            <person name="Yoshinaga Y."/>
            <person name="Martin F.M."/>
            <person name="Grigoriev I.V."/>
            <person name="Hibbett D.S."/>
        </authorList>
    </citation>
    <scope>NUCLEOTIDE SEQUENCE [LARGE SCALE GENOMIC DNA]</scope>
    <source>
        <strain evidence="2 3">CBS 109695</strain>
    </source>
</reference>
<evidence type="ECO:0000313" key="3">
    <source>
        <dbReference type="Proteomes" id="UP000076532"/>
    </source>
</evidence>
<protein>
    <recommendedName>
        <fullName evidence="4">F-box domain-containing protein</fullName>
    </recommendedName>
</protein>
<sequence>MIPFSVLENIAFHLSSDTPGLLPLLLASRETNRMLCVQNCPQLYARLFRLHFNIDCITRRLRLPLTDERLAAEFIQRFQAVRRIRLHQFSEDGLRIDLWTVYMMILESDGANERLLFTGGISEFIWELMKHRLGNEYTTHGWPLATEINSLALWVACLTLSPKQLAAKHPQARDEMHDLLRPLIIAFGRYPVVSTETPTSSSSSLITTPDNPCDYTGSIPPAGTCEVLYYSTSIKMSCPNIYSAAILFAFLIKQSCLDKPTHLPPRAVLQAMQNTGLAVEDLLPMTQYQTPTVRESCNSLPLLFSVADNQFSRSMMHSDDYIRAISDSAPKTFNCTHAYAPGVLTGMWDGQYMDSPYPVPDLKSFKGRPSEFPNFLSKRPMQFRLREHMDSYPDGNLPTPSRGSRRPRRRDTPRPISSDVIQASAGPHELHIPERTQISIATEASPTSPSTALTGETQSIHEQMCGAFKYTGNVRFRDGLIVLKREPKRAEESYYGTWIFQGYLHSRRVIVGRWHSSTSDDGSDRREGVFCMSKRPEVMVRDTSWPARL</sequence>